<gene>
    <name evidence="1" type="ORF">B9Z19DRAFT_1064086</name>
</gene>
<name>A0A2T6ZW12_TUBBO</name>
<dbReference type="AlphaFoldDB" id="A0A2T6ZW12"/>
<sequence>MADYGNNMYDGGEAEAEFMQSNGFCDTFHVVEEARNGQHLKVFKFTNSAASIFIELLQAQYHLKALFKLLYFNHLLLSKTSPDLESWLKYSHFLQSRHMPPSTLFFVRNKKRLEVKGTPWLPIFPGGAGGNCAGSCIESLKGCDLIFPMGDREFRRLERKL</sequence>
<keyword evidence="2" id="KW-1185">Reference proteome</keyword>
<reference evidence="1 2" key="1">
    <citation type="submission" date="2017-04" db="EMBL/GenBank/DDBJ databases">
        <title>Draft genome sequence of Tuber borchii Vittad., a whitish edible truffle.</title>
        <authorList>
            <consortium name="DOE Joint Genome Institute"/>
            <person name="Murat C."/>
            <person name="Kuo A."/>
            <person name="Barry K.W."/>
            <person name="Clum A."/>
            <person name="Dockter R.B."/>
            <person name="Fauchery L."/>
            <person name="Iotti M."/>
            <person name="Kohler A."/>
            <person name="Labutti K."/>
            <person name="Lindquist E.A."/>
            <person name="Lipzen A."/>
            <person name="Ohm R.A."/>
            <person name="Wang M."/>
            <person name="Grigoriev I.V."/>
            <person name="Zambonelli A."/>
            <person name="Martin F.M."/>
        </authorList>
    </citation>
    <scope>NUCLEOTIDE SEQUENCE [LARGE SCALE GENOMIC DNA]</scope>
    <source>
        <strain evidence="1 2">Tbo3840</strain>
    </source>
</reference>
<evidence type="ECO:0000313" key="1">
    <source>
        <dbReference type="EMBL" id="PUU79665.1"/>
    </source>
</evidence>
<organism evidence="1 2">
    <name type="scientific">Tuber borchii</name>
    <name type="common">White truffle</name>
    <dbReference type="NCBI Taxonomy" id="42251"/>
    <lineage>
        <taxon>Eukaryota</taxon>
        <taxon>Fungi</taxon>
        <taxon>Dikarya</taxon>
        <taxon>Ascomycota</taxon>
        <taxon>Pezizomycotina</taxon>
        <taxon>Pezizomycetes</taxon>
        <taxon>Pezizales</taxon>
        <taxon>Tuberaceae</taxon>
        <taxon>Tuber</taxon>
    </lineage>
</organism>
<dbReference type="EMBL" id="NESQ01000085">
    <property type="protein sequence ID" value="PUU79665.1"/>
    <property type="molecule type" value="Genomic_DNA"/>
</dbReference>
<protein>
    <submittedName>
        <fullName evidence="1">Uncharacterized protein</fullName>
    </submittedName>
</protein>
<proteinExistence type="predicted"/>
<comment type="caution">
    <text evidence="1">The sequence shown here is derived from an EMBL/GenBank/DDBJ whole genome shotgun (WGS) entry which is preliminary data.</text>
</comment>
<dbReference type="Proteomes" id="UP000244722">
    <property type="component" value="Unassembled WGS sequence"/>
</dbReference>
<accession>A0A2T6ZW12</accession>
<evidence type="ECO:0000313" key="2">
    <source>
        <dbReference type="Proteomes" id="UP000244722"/>
    </source>
</evidence>